<dbReference type="Pfam" id="PF12998">
    <property type="entry name" value="ING"/>
    <property type="match status" value="1"/>
</dbReference>
<evidence type="ECO:0000256" key="3">
    <source>
        <dbReference type="ARBA" id="ARBA00022833"/>
    </source>
</evidence>
<dbReference type="InterPro" id="IPR024610">
    <property type="entry name" value="ING_N_histone-binding"/>
</dbReference>
<feature type="region of interest" description="Disordered" evidence="4">
    <location>
        <begin position="208"/>
        <end position="232"/>
    </location>
</feature>
<sequence>MTSQIRCIHSTTKLLVSGPPRQLPPDLSTLGAPPAPGKGRSRPGQAGTAVEAPKRLPLGEKPPSAQGGPRIQRMDPSVTNWLEKGDGLRYRHGRTGPNWIGNTPFPLNPTFKPPPPLSDALKTRIHSLNESDPHKYTPTKLSLDFKVSVDRIHALLRLKAVEKRWVDEGRTLQLEHLKGMEKHLGVASLNTKLKDDVAVMDLVSKTQQVDPEPAQVHPEPAAGVLPSNPRSSHKTSLAEQNIFLALDSNQAEEAKKSAEQYESTLEEKHKVAAEKPKKEADEGKGVTVKDNVEICPEINILHSCAAIIVMTMTKRVEKGVEEGADLPDEMYVCFISTHAIDASNEATMILSISTIFGRKCTARMWPVSRCERESAAGSPTEATEQLPAEVYRSGGLLNQVTRVQRENLANLEKDTLGYIRGRLDNTPSTHTSKLLYQLGNYGTDAQRLSEERVSIATSLRDIIARNIKLIETGIENQQTELQIGVRPGTQPSHNEQLKKERDSRLRSRAVREEQERAEKEKKEDDERYCFCHQVSFGDMVGCDNEQCPYQWFHLACIGLEDAPNGDFVCSFCQQQREVGESKDDDRENDENEDSQKNDVNDSSNTPATPNL</sequence>
<keyword evidence="1" id="KW-0479">Metal-binding</keyword>
<keyword evidence="3" id="KW-0862">Zinc</keyword>
<dbReference type="Pfam" id="PF12298">
    <property type="entry name" value="Bot1p"/>
    <property type="match status" value="1"/>
</dbReference>
<evidence type="ECO:0000259" key="5">
    <source>
        <dbReference type="SMART" id="SM00249"/>
    </source>
</evidence>
<dbReference type="AlphaFoldDB" id="A0A4T0H5Z6"/>
<reference evidence="6 7" key="1">
    <citation type="submission" date="2019-03" db="EMBL/GenBank/DDBJ databases">
        <title>Sequencing 23 genomes of Wallemia ichthyophaga.</title>
        <authorList>
            <person name="Gostincar C."/>
        </authorList>
    </citation>
    <scope>NUCLEOTIDE SEQUENCE [LARGE SCALE GENOMIC DNA]</scope>
    <source>
        <strain evidence="6 7">EXF-8621</strain>
    </source>
</reference>
<feature type="domain" description="Zinc finger PHD-type" evidence="5">
    <location>
        <begin position="528"/>
        <end position="573"/>
    </location>
</feature>
<dbReference type="InterPro" id="IPR019786">
    <property type="entry name" value="Zinc_finger_PHD-type_CS"/>
</dbReference>
<dbReference type="InterPro" id="IPR013083">
    <property type="entry name" value="Znf_RING/FYVE/PHD"/>
</dbReference>
<dbReference type="GO" id="GO:0005763">
    <property type="term" value="C:mitochondrial small ribosomal subunit"/>
    <property type="evidence" value="ECO:0007669"/>
    <property type="project" value="TreeGrafter"/>
</dbReference>
<dbReference type="Gene3D" id="6.10.140.1740">
    <property type="match status" value="1"/>
</dbReference>
<dbReference type="GO" id="GO:0008270">
    <property type="term" value="F:zinc ion binding"/>
    <property type="evidence" value="ECO:0007669"/>
    <property type="project" value="UniProtKB-KW"/>
</dbReference>
<evidence type="ECO:0000313" key="6">
    <source>
        <dbReference type="EMBL" id="TIB09115.1"/>
    </source>
</evidence>
<keyword evidence="2" id="KW-0863">Zinc-finger</keyword>
<gene>
    <name evidence="6" type="ORF">E3P90_03388</name>
</gene>
<dbReference type="InterPro" id="IPR001965">
    <property type="entry name" value="Znf_PHD"/>
</dbReference>
<proteinExistence type="predicted"/>
<feature type="region of interest" description="Disordered" evidence="4">
    <location>
        <begin position="485"/>
        <end position="519"/>
    </location>
</feature>
<evidence type="ECO:0000256" key="2">
    <source>
        <dbReference type="ARBA" id="ARBA00022771"/>
    </source>
</evidence>
<dbReference type="InterPro" id="IPR021036">
    <property type="entry name" value="Ribosomal_mS45"/>
</dbReference>
<dbReference type="Proteomes" id="UP000306954">
    <property type="component" value="Unassembled WGS sequence"/>
</dbReference>
<dbReference type="CDD" id="cd15505">
    <property type="entry name" value="PHD_ING"/>
    <property type="match status" value="1"/>
</dbReference>
<feature type="region of interest" description="Disordered" evidence="4">
    <location>
        <begin position="578"/>
        <end position="611"/>
    </location>
</feature>
<dbReference type="SMART" id="SM00249">
    <property type="entry name" value="PHD"/>
    <property type="match status" value="1"/>
</dbReference>
<dbReference type="EMBL" id="SPOF01000046">
    <property type="protein sequence ID" value="TIB09115.1"/>
    <property type="molecule type" value="Genomic_DNA"/>
</dbReference>
<comment type="caution">
    <text evidence="6">The sequence shown here is derived from an EMBL/GenBank/DDBJ whole genome shotgun (WGS) entry which is preliminary data.</text>
</comment>
<evidence type="ECO:0000256" key="4">
    <source>
        <dbReference type="SAM" id="MobiDB-lite"/>
    </source>
</evidence>
<feature type="compositionally biased region" description="Polar residues" evidence="4">
    <location>
        <begin position="600"/>
        <end position="611"/>
    </location>
</feature>
<dbReference type="SUPFAM" id="SSF57903">
    <property type="entry name" value="FYVE/PHD zinc finger"/>
    <property type="match status" value="1"/>
</dbReference>
<organism evidence="6 7">
    <name type="scientific">Wallemia ichthyophaga</name>
    <dbReference type="NCBI Taxonomy" id="245174"/>
    <lineage>
        <taxon>Eukaryota</taxon>
        <taxon>Fungi</taxon>
        <taxon>Dikarya</taxon>
        <taxon>Basidiomycota</taxon>
        <taxon>Wallemiomycotina</taxon>
        <taxon>Wallemiomycetes</taxon>
        <taxon>Wallemiales</taxon>
        <taxon>Wallemiaceae</taxon>
        <taxon>Wallemia</taxon>
    </lineage>
</organism>
<dbReference type="GO" id="GO:0003735">
    <property type="term" value="F:structural constituent of ribosome"/>
    <property type="evidence" value="ECO:0007669"/>
    <property type="project" value="TreeGrafter"/>
</dbReference>
<feature type="compositionally biased region" description="Basic and acidic residues" evidence="4">
    <location>
        <begin position="495"/>
        <end position="519"/>
    </location>
</feature>
<protein>
    <recommendedName>
        <fullName evidence="5">Zinc finger PHD-type domain-containing protein</fullName>
    </recommendedName>
</protein>
<evidence type="ECO:0000313" key="7">
    <source>
        <dbReference type="Proteomes" id="UP000306954"/>
    </source>
</evidence>
<dbReference type="InterPro" id="IPR011011">
    <property type="entry name" value="Znf_FYVE_PHD"/>
</dbReference>
<accession>A0A4T0H5Z6</accession>
<dbReference type="PANTHER" id="PTHR28158:SF1">
    <property type="entry name" value="SMALL RIBOSOMAL SUBUNIT PROTEIN MS45"/>
    <property type="match status" value="1"/>
</dbReference>
<feature type="region of interest" description="Disordered" evidence="4">
    <location>
        <begin position="254"/>
        <end position="282"/>
    </location>
</feature>
<dbReference type="PROSITE" id="PS01359">
    <property type="entry name" value="ZF_PHD_1"/>
    <property type="match status" value="1"/>
</dbReference>
<dbReference type="Gene3D" id="3.30.40.10">
    <property type="entry name" value="Zinc/RING finger domain, C3HC4 (zinc finger)"/>
    <property type="match status" value="1"/>
</dbReference>
<dbReference type="GO" id="GO:0032543">
    <property type="term" value="P:mitochondrial translation"/>
    <property type="evidence" value="ECO:0007669"/>
    <property type="project" value="TreeGrafter"/>
</dbReference>
<evidence type="ECO:0000256" key="1">
    <source>
        <dbReference type="ARBA" id="ARBA00022723"/>
    </source>
</evidence>
<dbReference type="PANTHER" id="PTHR28158">
    <property type="entry name" value="37S RIBOSOMAL PROTEIN S35, MITOCHONDRIAL"/>
    <property type="match status" value="1"/>
</dbReference>
<name>A0A4T0H5Z6_WALIC</name>
<feature type="region of interest" description="Disordered" evidence="4">
    <location>
        <begin position="15"/>
        <end position="74"/>
    </location>
</feature>